<evidence type="ECO:0000256" key="8">
    <source>
        <dbReference type="ARBA" id="ARBA00022679"/>
    </source>
</evidence>
<dbReference type="InterPro" id="IPR013320">
    <property type="entry name" value="ConA-like_dom_sf"/>
</dbReference>
<comment type="subcellular location">
    <subcellularLocation>
        <location evidence="1">Cell membrane</location>
    </subcellularLocation>
    <subcellularLocation>
        <location evidence="2">Membrane</location>
        <topology evidence="2">Single-pass type I membrane protein</topology>
    </subcellularLocation>
</comment>
<dbReference type="GO" id="GO:0005524">
    <property type="term" value="F:ATP binding"/>
    <property type="evidence" value="ECO:0007669"/>
    <property type="project" value="UniProtKB-UniRule"/>
</dbReference>
<keyword evidence="17" id="KW-0675">Receptor</keyword>
<protein>
    <recommendedName>
        <fullName evidence="5">non-specific serine/threonine protein kinase</fullName>
        <ecNumber evidence="5">2.7.11.1</ecNumber>
    </recommendedName>
</protein>
<dbReference type="Gramene" id="TRITD2Av1G035650.2">
    <property type="protein sequence ID" value="TRITD2Av1G035650.2"/>
    <property type="gene ID" value="TRITD2Av1G035650"/>
</dbReference>
<keyword evidence="9 20" id="KW-0812">Transmembrane</keyword>
<dbReference type="EC" id="2.7.11.1" evidence="5"/>
<organism evidence="23 24">
    <name type="scientific">Triticum turgidum subsp. durum</name>
    <name type="common">Durum wheat</name>
    <name type="synonym">Triticum durum</name>
    <dbReference type="NCBI Taxonomy" id="4567"/>
    <lineage>
        <taxon>Eukaryota</taxon>
        <taxon>Viridiplantae</taxon>
        <taxon>Streptophyta</taxon>
        <taxon>Embryophyta</taxon>
        <taxon>Tracheophyta</taxon>
        <taxon>Spermatophyta</taxon>
        <taxon>Magnoliopsida</taxon>
        <taxon>Liliopsida</taxon>
        <taxon>Poales</taxon>
        <taxon>Poaceae</taxon>
        <taxon>BOP clade</taxon>
        <taxon>Pooideae</taxon>
        <taxon>Triticodae</taxon>
        <taxon>Triticeae</taxon>
        <taxon>Triticinae</taxon>
        <taxon>Triticum</taxon>
    </lineage>
</organism>
<reference evidence="23 24" key="1">
    <citation type="submission" date="2017-09" db="EMBL/GenBank/DDBJ databases">
        <authorList>
            <consortium name="International Durum Wheat Genome Sequencing Consortium (IDWGSC)"/>
            <person name="Milanesi L."/>
        </authorList>
    </citation>
    <scope>NUCLEOTIDE SEQUENCE [LARGE SCALE GENOMIC DNA]</scope>
    <source>
        <strain evidence="24">cv. Svevo</strain>
    </source>
</reference>
<dbReference type="FunFam" id="2.60.120.200:FF:000051">
    <property type="entry name" value="L-type lectin-domain containing receptor kinase V.9"/>
    <property type="match status" value="1"/>
</dbReference>
<dbReference type="Gene3D" id="2.60.120.200">
    <property type="match status" value="1"/>
</dbReference>
<evidence type="ECO:0000256" key="6">
    <source>
        <dbReference type="ARBA" id="ARBA00022475"/>
    </source>
</evidence>
<evidence type="ECO:0000256" key="10">
    <source>
        <dbReference type="ARBA" id="ARBA00022729"/>
    </source>
</evidence>
<accession>A0A9R1R3H0</accession>
<dbReference type="EMBL" id="LT934113">
    <property type="protein sequence ID" value="VAH26935.1"/>
    <property type="molecule type" value="Genomic_DNA"/>
</dbReference>
<evidence type="ECO:0000256" key="9">
    <source>
        <dbReference type="ARBA" id="ARBA00022692"/>
    </source>
</evidence>
<dbReference type="InterPro" id="IPR001220">
    <property type="entry name" value="Legume_lectin_dom"/>
</dbReference>
<dbReference type="PROSITE" id="PS50011">
    <property type="entry name" value="PROTEIN_KINASE_DOM"/>
    <property type="match status" value="1"/>
</dbReference>
<evidence type="ECO:0000313" key="23">
    <source>
        <dbReference type="EMBL" id="VAH26935.1"/>
    </source>
</evidence>
<keyword evidence="15 20" id="KW-1133">Transmembrane helix</keyword>
<evidence type="ECO:0000256" key="1">
    <source>
        <dbReference type="ARBA" id="ARBA00004236"/>
    </source>
</evidence>
<keyword evidence="11" id="KW-0430">Lectin</keyword>
<keyword evidence="7" id="KW-0723">Serine/threonine-protein kinase</keyword>
<dbReference type="SUPFAM" id="SSF49899">
    <property type="entry name" value="Concanavalin A-like lectins/glucanases"/>
    <property type="match status" value="1"/>
</dbReference>
<evidence type="ECO:0000313" key="24">
    <source>
        <dbReference type="Proteomes" id="UP000324705"/>
    </source>
</evidence>
<evidence type="ECO:0000256" key="4">
    <source>
        <dbReference type="ARBA" id="ARBA00010217"/>
    </source>
</evidence>
<dbReference type="PROSITE" id="PS00107">
    <property type="entry name" value="PROTEIN_KINASE_ATP"/>
    <property type="match status" value="1"/>
</dbReference>
<evidence type="ECO:0000256" key="3">
    <source>
        <dbReference type="ARBA" id="ARBA00008536"/>
    </source>
</evidence>
<dbReference type="InterPro" id="IPR000719">
    <property type="entry name" value="Prot_kinase_dom"/>
</dbReference>
<evidence type="ECO:0000256" key="15">
    <source>
        <dbReference type="ARBA" id="ARBA00022989"/>
    </source>
</evidence>
<dbReference type="SUPFAM" id="SSF56112">
    <property type="entry name" value="Protein kinase-like (PK-like)"/>
    <property type="match status" value="1"/>
</dbReference>
<evidence type="ECO:0000256" key="5">
    <source>
        <dbReference type="ARBA" id="ARBA00012513"/>
    </source>
</evidence>
<evidence type="ECO:0000256" key="13">
    <source>
        <dbReference type="ARBA" id="ARBA00022777"/>
    </source>
</evidence>
<dbReference type="AlphaFoldDB" id="A0A9R1R3H0"/>
<feature type="domain" description="Protein kinase" evidence="22">
    <location>
        <begin position="360"/>
        <end position="414"/>
    </location>
</feature>
<evidence type="ECO:0000256" key="7">
    <source>
        <dbReference type="ARBA" id="ARBA00022527"/>
    </source>
</evidence>
<evidence type="ECO:0000256" key="14">
    <source>
        <dbReference type="ARBA" id="ARBA00022840"/>
    </source>
</evidence>
<evidence type="ECO:0000256" key="11">
    <source>
        <dbReference type="ARBA" id="ARBA00022734"/>
    </source>
</evidence>
<dbReference type="OMA" id="SHRFISW"/>
<dbReference type="GO" id="GO:0005886">
    <property type="term" value="C:plasma membrane"/>
    <property type="evidence" value="ECO:0007669"/>
    <property type="project" value="UniProtKB-SubCell"/>
</dbReference>
<dbReference type="PROSITE" id="PS00307">
    <property type="entry name" value="LECTIN_LEGUME_BETA"/>
    <property type="match status" value="1"/>
</dbReference>
<evidence type="ECO:0000256" key="2">
    <source>
        <dbReference type="ARBA" id="ARBA00004479"/>
    </source>
</evidence>
<feature type="signal peptide" evidence="21">
    <location>
        <begin position="1"/>
        <end position="24"/>
    </location>
</feature>
<keyword evidence="18" id="KW-0325">Glycoprotein</keyword>
<keyword evidence="8" id="KW-0808">Transferase</keyword>
<dbReference type="InterPro" id="IPR017441">
    <property type="entry name" value="Protein_kinase_ATP_BS"/>
</dbReference>
<keyword evidence="10 21" id="KW-0732">Signal</keyword>
<dbReference type="PANTHER" id="PTHR27007">
    <property type="match status" value="1"/>
</dbReference>
<dbReference type="CDD" id="cd06899">
    <property type="entry name" value="lectin_legume_LecRK_Arcelin_ConA"/>
    <property type="match status" value="1"/>
</dbReference>
<feature type="chain" id="PRO_5040397627" description="non-specific serine/threonine protein kinase" evidence="21">
    <location>
        <begin position="25"/>
        <end position="414"/>
    </location>
</feature>
<dbReference type="Gene3D" id="3.30.200.20">
    <property type="entry name" value="Phosphorylase Kinase, domain 1"/>
    <property type="match status" value="1"/>
</dbReference>
<keyword evidence="12 19" id="KW-0547">Nucleotide-binding</keyword>
<dbReference type="Proteomes" id="UP000324705">
    <property type="component" value="Chromosome 2A"/>
</dbReference>
<dbReference type="InterPro" id="IPR050528">
    <property type="entry name" value="L-type_Lectin-RKs"/>
</dbReference>
<keyword evidence="16 20" id="KW-0472">Membrane</keyword>
<keyword evidence="6" id="KW-1003">Cell membrane</keyword>
<feature type="binding site" evidence="19">
    <location>
        <position position="389"/>
    </location>
    <ligand>
        <name>ATP</name>
        <dbReference type="ChEBI" id="CHEBI:30616"/>
    </ligand>
</feature>
<keyword evidence="24" id="KW-1185">Reference proteome</keyword>
<dbReference type="GO" id="GO:0004674">
    <property type="term" value="F:protein serine/threonine kinase activity"/>
    <property type="evidence" value="ECO:0007669"/>
    <property type="project" value="UniProtKB-KW"/>
</dbReference>
<evidence type="ECO:0000256" key="12">
    <source>
        <dbReference type="ARBA" id="ARBA00022741"/>
    </source>
</evidence>
<keyword evidence="13" id="KW-0418">Kinase</keyword>
<comment type="similarity">
    <text evidence="3">In the N-terminal section; belongs to the leguminous lectin family.</text>
</comment>
<gene>
    <name evidence="23" type="ORF">TRITD_2Av1G035650</name>
</gene>
<comment type="similarity">
    <text evidence="4">In the C-terminal section; belongs to the protein kinase superfamily. Ser/Thr protein kinase family.</text>
</comment>
<evidence type="ECO:0000259" key="22">
    <source>
        <dbReference type="PROSITE" id="PS50011"/>
    </source>
</evidence>
<dbReference type="InterPro" id="IPR011009">
    <property type="entry name" value="Kinase-like_dom_sf"/>
</dbReference>
<evidence type="ECO:0000256" key="19">
    <source>
        <dbReference type="PROSITE-ProRule" id="PRU10141"/>
    </source>
</evidence>
<evidence type="ECO:0000256" key="16">
    <source>
        <dbReference type="ARBA" id="ARBA00023136"/>
    </source>
</evidence>
<dbReference type="Pfam" id="PF00139">
    <property type="entry name" value="Lectin_legB"/>
    <property type="match status" value="1"/>
</dbReference>
<evidence type="ECO:0000256" key="20">
    <source>
        <dbReference type="SAM" id="Phobius"/>
    </source>
</evidence>
<evidence type="ECO:0000256" key="21">
    <source>
        <dbReference type="SAM" id="SignalP"/>
    </source>
</evidence>
<evidence type="ECO:0000256" key="17">
    <source>
        <dbReference type="ARBA" id="ARBA00023170"/>
    </source>
</evidence>
<dbReference type="InterPro" id="IPR019825">
    <property type="entry name" value="Lectin_legB_Mn/Ca_BS"/>
</dbReference>
<sequence>MHSRSVLALGLLLLLSLDGEVALAAEDGQFAYQGFVTANLTLDGLATVMPNGLLLLTDPVTEYKTTGHAFHPAPLRFLKSSTTTTTTTNSTAMARSFSATFVFAISFRYDGLTSYGLAFVVAPTSNLSAANGGRYLGLLNATNGTASDRILAVELDTIMDAAFRDINSNHVGININSLISRQAKPAGYYSDENGVFQDLRLNSRQPMQVWVDYNAQARRLNVTLSPIQVRKPRNPLLSEVIDLSAVTTDKMYVGFSASAGLSIGTRHYVLGWSFSLDGPAPPLDFSKLPSLPRLGPKPRPKILDAVLPLVTTSLVIVVLAAVFFFLWHRRRFTEVREYWEEEFGPYRFTYKDLFHATEGFSDRNLLGVGGFGRVYRGVLSVSNLEVAVKRVSHDSKQGVREFIAEVVSIGRLRH</sequence>
<evidence type="ECO:0000256" key="18">
    <source>
        <dbReference type="ARBA" id="ARBA00023180"/>
    </source>
</evidence>
<keyword evidence="14 19" id="KW-0067">ATP-binding</keyword>
<dbReference type="GO" id="GO:0030246">
    <property type="term" value="F:carbohydrate binding"/>
    <property type="evidence" value="ECO:0007669"/>
    <property type="project" value="UniProtKB-KW"/>
</dbReference>
<feature type="transmembrane region" description="Helical" evidence="20">
    <location>
        <begin position="305"/>
        <end position="327"/>
    </location>
</feature>
<name>A0A9R1R3H0_TRITD</name>
<proteinExistence type="inferred from homology"/>